<evidence type="ECO:0000313" key="2">
    <source>
        <dbReference type="Proteomes" id="UP001465976"/>
    </source>
</evidence>
<name>A0ABR3ELH4_9AGAR</name>
<organism evidence="1 2">
    <name type="scientific">Marasmius crinis-equi</name>
    <dbReference type="NCBI Taxonomy" id="585013"/>
    <lineage>
        <taxon>Eukaryota</taxon>
        <taxon>Fungi</taxon>
        <taxon>Dikarya</taxon>
        <taxon>Basidiomycota</taxon>
        <taxon>Agaricomycotina</taxon>
        <taxon>Agaricomycetes</taxon>
        <taxon>Agaricomycetidae</taxon>
        <taxon>Agaricales</taxon>
        <taxon>Marasmiineae</taxon>
        <taxon>Marasmiaceae</taxon>
        <taxon>Marasmius</taxon>
    </lineage>
</organism>
<proteinExistence type="predicted"/>
<accession>A0ABR3ELH4</accession>
<protein>
    <submittedName>
        <fullName evidence="1">Uncharacterized protein</fullName>
    </submittedName>
</protein>
<evidence type="ECO:0000313" key="1">
    <source>
        <dbReference type="EMBL" id="KAL0563739.1"/>
    </source>
</evidence>
<gene>
    <name evidence="1" type="ORF">V5O48_018324</name>
</gene>
<dbReference type="Proteomes" id="UP001465976">
    <property type="component" value="Unassembled WGS sequence"/>
</dbReference>
<comment type="caution">
    <text evidence="1">The sequence shown here is derived from an EMBL/GenBank/DDBJ whole genome shotgun (WGS) entry which is preliminary data.</text>
</comment>
<reference evidence="1 2" key="1">
    <citation type="submission" date="2024-02" db="EMBL/GenBank/DDBJ databases">
        <title>A draft genome for the cacao thread blight pathogen Marasmius crinis-equi.</title>
        <authorList>
            <person name="Cohen S.P."/>
            <person name="Baruah I.K."/>
            <person name="Amoako-Attah I."/>
            <person name="Bukari Y."/>
            <person name="Meinhardt L.W."/>
            <person name="Bailey B.A."/>
        </authorList>
    </citation>
    <scope>NUCLEOTIDE SEQUENCE [LARGE SCALE GENOMIC DNA]</scope>
    <source>
        <strain evidence="1 2">GH-76</strain>
    </source>
</reference>
<sequence>MEASGRTEAFLREQWEAQKAEQTKPLPKKSNLLGKKAVQEVMRLRTSLDLLEQKRRELEDVVMNLDVPDWRHDEAVEELPEIQTKVVEARKKLRAKERLLGVKDSQAVQHLQNSPFLRERMKALALKNRLVALIRARKFQRDRLERSFRKNSNEAKLHSQIAHSVKRKDPSIQKVARSYNTLVKKLKEMIERKKCPRNATAPREIPMDKLFALDVDDEIWEDVGLTDEWDRPDLPPWLADDLVRDGIRGLLQRDRAREEIARLRVERDAMQAWFAEEWAVVQDALDRTSTNELDVWYQLLQQKVELLKLCVVWQAQTNHFRPSPTVPEWGPTPQELEEAKSSMTAELLEEERYEPTGVLNKRMAVEDRVDEAWEETDEVNDKDVEGDEYDKDCVNTIETFDIVDNNDTFETD</sequence>
<dbReference type="PANTHER" id="PTHR33096">
    <property type="entry name" value="CXC2 DOMAIN-CONTAINING PROTEIN"/>
    <property type="match status" value="1"/>
</dbReference>
<dbReference type="EMBL" id="JBAHYK010003237">
    <property type="protein sequence ID" value="KAL0563739.1"/>
    <property type="molecule type" value="Genomic_DNA"/>
</dbReference>
<dbReference type="PANTHER" id="PTHR33096:SF1">
    <property type="entry name" value="CXC1-LIKE CYSTEINE CLUSTER ASSOCIATED WITH KDZ TRANSPOSASES DOMAIN-CONTAINING PROTEIN"/>
    <property type="match status" value="1"/>
</dbReference>
<keyword evidence="2" id="KW-1185">Reference proteome</keyword>